<dbReference type="Pfam" id="PF03372">
    <property type="entry name" value="Exo_endo_phos"/>
    <property type="match status" value="1"/>
</dbReference>
<keyword evidence="2" id="KW-0378">Hydrolase</keyword>
<sequence length="295" mass="32572">MRVVTYNIQFGRGRDGRYDIDRTAQALLGADIVGLQEAEAYWDRSGNVHQVEHIAAALGDYHVVYGATVDIHKTVAGVHRRRRFGNAVLSRWPILTTRTFLFPKLSPLNAHSIQRGLTEATIETPLGVVRVYTSHFSHLCTDERMQHAQLTLETHRRAAADGAVTSGTAVTDHGRLDPSWSESPLPAVPPSAILMGDLNFTPDDPPYALLTGPRSPRYGRLQRPDGFVDTWTAAGNAEEDGHTLYRDMLTKRGKRIDYILATPDLAERVESAVVLTDTEASDHQPVATTFTESPP</sequence>
<dbReference type="PANTHER" id="PTHR14859:SF15">
    <property type="entry name" value="ENDONUCLEASE_EXONUCLEASE_PHOSPHATASE DOMAIN-CONTAINING PROTEIN"/>
    <property type="match status" value="1"/>
</dbReference>
<dbReference type="PANTHER" id="PTHR14859">
    <property type="entry name" value="CALCOFLUOR WHITE HYPERSENSITIVE PROTEIN PRECURSOR"/>
    <property type="match status" value="1"/>
</dbReference>
<evidence type="ECO:0000313" key="2">
    <source>
        <dbReference type="EMBL" id="NMH80206.1"/>
    </source>
</evidence>
<reference evidence="2 3" key="1">
    <citation type="submission" date="2020-04" db="EMBL/GenBank/DDBJ databases">
        <authorList>
            <person name="Klaysubun C."/>
            <person name="Duangmal K."/>
            <person name="Lipun K."/>
        </authorList>
    </citation>
    <scope>NUCLEOTIDE SEQUENCE [LARGE SCALE GENOMIC DNA]</scope>
    <source>
        <strain evidence="2 3">JCM 11839</strain>
    </source>
</reference>
<comment type="caution">
    <text evidence="2">The sequence shown here is derived from an EMBL/GenBank/DDBJ whole genome shotgun (WGS) entry which is preliminary data.</text>
</comment>
<proteinExistence type="predicted"/>
<protein>
    <submittedName>
        <fullName evidence="2">Hydrolase</fullName>
    </submittedName>
</protein>
<dbReference type="InterPro" id="IPR051916">
    <property type="entry name" value="GPI-anchor_lipid_remodeler"/>
</dbReference>
<keyword evidence="3" id="KW-1185">Reference proteome</keyword>
<evidence type="ECO:0000259" key="1">
    <source>
        <dbReference type="Pfam" id="PF03372"/>
    </source>
</evidence>
<organism evidence="2 3">
    <name type="scientific">Pseudonocardia xinjiangensis</name>
    <dbReference type="NCBI Taxonomy" id="75289"/>
    <lineage>
        <taxon>Bacteria</taxon>
        <taxon>Bacillati</taxon>
        <taxon>Actinomycetota</taxon>
        <taxon>Actinomycetes</taxon>
        <taxon>Pseudonocardiales</taxon>
        <taxon>Pseudonocardiaceae</taxon>
        <taxon>Pseudonocardia</taxon>
    </lineage>
</organism>
<dbReference type="EMBL" id="JAAXKY010000093">
    <property type="protein sequence ID" value="NMH80206.1"/>
    <property type="molecule type" value="Genomic_DNA"/>
</dbReference>
<dbReference type="InterPro" id="IPR005135">
    <property type="entry name" value="Endo/exonuclease/phosphatase"/>
</dbReference>
<name>A0ABX1RII0_9PSEU</name>
<dbReference type="RefSeq" id="WP_169398265.1">
    <property type="nucleotide sequence ID" value="NZ_BAAAJH010000019.1"/>
</dbReference>
<gene>
    <name evidence="2" type="ORF">HF577_24360</name>
</gene>
<evidence type="ECO:0000313" key="3">
    <source>
        <dbReference type="Proteomes" id="UP001296706"/>
    </source>
</evidence>
<feature type="domain" description="Endonuclease/exonuclease/phosphatase" evidence="1">
    <location>
        <begin position="4"/>
        <end position="283"/>
    </location>
</feature>
<accession>A0ABX1RII0</accession>
<dbReference type="GO" id="GO:0016787">
    <property type="term" value="F:hydrolase activity"/>
    <property type="evidence" value="ECO:0007669"/>
    <property type="project" value="UniProtKB-KW"/>
</dbReference>
<dbReference type="Proteomes" id="UP001296706">
    <property type="component" value="Unassembled WGS sequence"/>
</dbReference>
<dbReference type="InterPro" id="IPR036691">
    <property type="entry name" value="Endo/exonu/phosph_ase_sf"/>
</dbReference>
<dbReference type="SUPFAM" id="SSF56219">
    <property type="entry name" value="DNase I-like"/>
    <property type="match status" value="1"/>
</dbReference>
<dbReference type="Gene3D" id="3.60.10.10">
    <property type="entry name" value="Endonuclease/exonuclease/phosphatase"/>
    <property type="match status" value="1"/>
</dbReference>